<keyword evidence="2" id="KW-1003">Cell membrane</keyword>
<evidence type="ECO:0000256" key="4">
    <source>
        <dbReference type="ARBA" id="ARBA00022989"/>
    </source>
</evidence>
<feature type="transmembrane region" description="Helical" evidence="6">
    <location>
        <begin position="165"/>
        <end position="182"/>
    </location>
</feature>
<feature type="transmembrane region" description="Helical" evidence="6">
    <location>
        <begin position="21"/>
        <end position="44"/>
    </location>
</feature>
<gene>
    <name evidence="7" type="ORF">B5E75_03555</name>
</gene>
<evidence type="ECO:0000256" key="5">
    <source>
        <dbReference type="ARBA" id="ARBA00023136"/>
    </source>
</evidence>
<evidence type="ECO:0000256" key="2">
    <source>
        <dbReference type="ARBA" id="ARBA00022475"/>
    </source>
</evidence>
<evidence type="ECO:0000313" key="7">
    <source>
        <dbReference type="EMBL" id="OUQ35593.1"/>
    </source>
</evidence>
<dbReference type="EMBL" id="NFLJ01000007">
    <property type="protein sequence ID" value="OUQ35593.1"/>
    <property type="molecule type" value="Genomic_DNA"/>
</dbReference>
<comment type="subcellular location">
    <subcellularLocation>
        <location evidence="1">Cell membrane</location>
        <topology evidence="1">Multi-pass membrane protein</topology>
    </subcellularLocation>
</comment>
<organism evidence="7 8">
    <name type="scientific">Massilimicrobiota timonensis</name>
    <dbReference type="NCBI Taxonomy" id="1776392"/>
    <lineage>
        <taxon>Bacteria</taxon>
        <taxon>Bacillati</taxon>
        <taxon>Bacillota</taxon>
        <taxon>Erysipelotrichia</taxon>
        <taxon>Erysipelotrichales</taxon>
        <taxon>Erysipelotrichaceae</taxon>
        <taxon>Massilimicrobiota</taxon>
    </lineage>
</organism>
<feature type="transmembrane region" description="Helical" evidence="6">
    <location>
        <begin position="194"/>
        <end position="214"/>
    </location>
</feature>
<accession>A0A1Y4T3N1</accession>
<dbReference type="AlphaFoldDB" id="A0A1Y4T3N1"/>
<keyword evidence="5 6" id="KW-0472">Membrane</keyword>
<dbReference type="GO" id="GO:0005886">
    <property type="term" value="C:plasma membrane"/>
    <property type="evidence" value="ECO:0007669"/>
    <property type="project" value="UniProtKB-SubCell"/>
</dbReference>
<sequence>MREFYERCTIIYDDYRTAIPPYAAAALSFYLLLLLIPAFTLIAIGTSLFNIDMTVLQNIIEQFVVKEYAQMLIEILESRSFNTVALVTILVSIYTVSRGIGNIYEISKRMYQPETEESILGFYVYTIKITIYLLLLLIGVIAITAIGPLAYIFNFLYSYAGIRHILLYVLICFCLTGIYMIVPRMKIHYSDAFQGALIASVLLLILYYALSFYLQIADYQSVYGPLASIVIVLFVFNWTAEFFYVGMYITNILYFRRISDEKRKSRNKEIGN</sequence>
<feature type="transmembrane region" description="Helical" evidence="6">
    <location>
        <begin position="226"/>
        <end position="255"/>
    </location>
</feature>
<feature type="transmembrane region" description="Helical" evidence="6">
    <location>
        <begin position="81"/>
        <end position="101"/>
    </location>
</feature>
<comment type="caution">
    <text evidence="7">The sequence shown here is derived from an EMBL/GenBank/DDBJ whole genome shotgun (WGS) entry which is preliminary data.</text>
</comment>
<dbReference type="Proteomes" id="UP000195305">
    <property type="component" value="Unassembled WGS sequence"/>
</dbReference>
<feature type="transmembrane region" description="Helical" evidence="6">
    <location>
        <begin position="122"/>
        <end position="153"/>
    </location>
</feature>
<dbReference type="PANTHER" id="PTHR30213:SF0">
    <property type="entry name" value="UPF0761 MEMBRANE PROTEIN YIHY"/>
    <property type="match status" value="1"/>
</dbReference>
<reference evidence="7 8" key="1">
    <citation type="journal article" date="2018" name="BMC Genomics">
        <title>Whole genome sequencing and function prediction of 133 gut anaerobes isolated from chicken caecum in pure cultures.</title>
        <authorList>
            <person name="Medvecky M."/>
            <person name="Cejkova D."/>
            <person name="Polansky O."/>
            <person name="Karasova D."/>
            <person name="Kubasova T."/>
            <person name="Cizek A."/>
            <person name="Rychlik I."/>
        </authorList>
    </citation>
    <scope>NUCLEOTIDE SEQUENCE [LARGE SCALE GENOMIC DNA]</scope>
    <source>
        <strain evidence="7 8">An13</strain>
    </source>
</reference>
<dbReference type="OrthoDB" id="1654357at2"/>
<dbReference type="PIRSF" id="PIRSF035875">
    <property type="entry name" value="RNase_BN"/>
    <property type="match status" value="1"/>
</dbReference>
<evidence type="ECO:0000256" key="1">
    <source>
        <dbReference type="ARBA" id="ARBA00004651"/>
    </source>
</evidence>
<dbReference type="RefSeq" id="WP_087357408.1">
    <property type="nucleotide sequence ID" value="NZ_AP031415.1"/>
</dbReference>
<evidence type="ECO:0000313" key="8">
    <source>
        <dbReference type="Proteomes" id="UP000195305"/>
    </source>
</evidence>
<protein>
    <submittedName>
        <fullName evidence="7">Uncharacterized protein</fullName>
    </submittedName>
</protein>
<evidence type="ECO:0000256" key="3">
    <source>
        <dbReference type="ARBA" id="ARBA00022692"/>
    </source>
</evidence>
<dbReference type="InterPro" id="IPR017039">
    <property type="entry name" value="Virul_fac_BrkB"/>
</dbReference>
<evidence type="ECO:0000256" key="6">
    <source>
        <dbReference type="SAM" id="Phobius"/>
    </source>
</evidence>
<dbReference type="PANTHER" id="PTHR30213">
    <property type="entry name" value="INNER MEMBRANE PROTEIN YHJD"/>
    <property type="match status" value="1"/>
</dbReference>
<proteinExistence type="predicted"/>
<keyword evidence="3 6" id="KW-0812">Transmembrane</keyword>
<dbReference type="Pfam" id="PF03631">
    <property type="entry name" value="Virul_fac_BrkB"/>
    <property type="match status" value="1"/>
</dbReference>
<keyword evidence="8" id="KW-1185">Reference proteome</keyword>
<keyword evidence="4 6" id="KW-1133">Transmembrane helix</keyword>
<name>A0A1Y4T3N1_9FIRM</name>